<dbReference type="Gene3D" id="3.40.50.1390">
    <property type="entry name" value="Resolvase, N-terminal catalytic domain"/>
    <property type="match status" value="1"/>
</dbReference>
<sequence length="527" mass="58343">MIPAQQNGNPLRAAIYCRLSRDDDASTSIATQEADARAWCNLRGYEVVLVAHDIGVSGSIRPEEREGFGKILAAIHGIDVVVARSVDRFSRVTGHFAALVETLDTFSTTLADVQGQADLTSPYGRFVVTLMVAFAQLERETIQQRILRSRVELRAGGKWLGGAAPYGFKVVPDSEGNKRLDIDKPAAAVLRNVIQRINEGHTLSAEVERLNNSGELSPGDYRKAQRGEELTGERAKWTYSALYQHLRSEVLRGYRVQGKRAERRVVRNPDGSPVKVGPALIDDDEWRTLQATLDANGVETRRPRRKATMLLHVAWCPLCNEGLYYNSREYKGKRMDLYTCGAARYKRQRDEGKCPGISVNAEKLEAEVETWLLRTFGKMPYTERVLVGGNDMSAAIEELQSDIAELAAVLPGLRGAAQTAVLGQLEARQEALEDAQAEPVTEPEWKWVPTGETVAQRWANADTAGKRLLLLSMHVRANVAPTTKGRKWDPERVSVGVHFDDPAEAELEGIARSEALVAEERRAGATY</sequence>
<name>A0ABQ7FS45_9ACTN</name>
<organism evidence="5 6">
    <name type="scientific">Streptomyces lycii</name>
    <dbReference type="NCBI Taxonomy" id="2654337"/>
    <lineage>
        <taxon>Bacteria</taxon>
        <taxon>Bacillati</taxon>
        <taxon>Actinomycetota</taxon>
        <taxon>Actinomycetes</taxon>
        <taxon>Kitasatosporales</taxon>
        <taxon>Streptomycetaceae</taxon>
        <taxon>Streptomyces</taxon>
    </lineage>
</organism>
<reference evidence="5 6" key="1">
    <citation type="submission" date="2019-10" db="EMBL/GenBank/DDBJ databases">
        <title>Streptomyces tenebrisbrunneis sp.nov., an endogenous actinomycete isolated from of Lycium ruthenicum.</title>
        <authorList>
            <person name="Ma L."/>
        </authorList>
    </citation>
    <scope>NUCLEOTIDE SEQUENCE [LARGE SCALE GENOMIC DNA]</scope>
    <source>
        <strain evidence="5 6">TRM 66187</strain>
    </source>
</reference>
<evidence type="ECO:0000259" key="3">
    <source>
        <dbReference type="PROSITE" id="PS51736"/>
    </source>
</evidence>
<feature type="domain" description="Recombinase" evidence="4">
    <location>
        <begin position="165"/>
        <end position="299"/>
    </location>
</feature>
<dbReference type="RefSeq" id="WP_156204915.1">
    <property type="nucleotide sequence ID" value="NZ_WHPN01000029.1"/>
</dbReference>
<dbReference type="InterPro" id="IPR050639">
    <property type="entry name" value="SSR_resolvase"/>
</dbReference>
<dbReference type="SMART" id="SM00857">
    <property type="entry name" value="Resolvase"/>
    <property type="match status" value="1"/>
</dbReference>
<evidence type="ECO:0000313" key="5">
    <source>
        <dbReference type="EMBL" id="KAF4410916.1"/>
    </source>
</evidence>
<accession>A0ABQ7FS45</accession>
<feature type="domain" description="Resolvase/invertase-type recombinase catalytic" evidence="3">
    <location>
        <begin position="12"/>
        <end position="157"/>
    </location>
</feature>
<proteinExistence type="predicted"/>
<keyword evidence="1" id="KW-0238">DNA-binding</keyword>
<dbReference type="Pfam" id="PF00239">
    <property type="entry name" value="Resolvase"/>
    <property type="match status" value="1"/>
</dbReference>
<dbReference type="PANTHER" id="PTHR30461:SF2">
    <property type="entry name" value="SERINE RECOMBINASE PINE-RELATED"/>
    <property type="match status" value="1"/>
</dbReference>
<dbReference type="InterPro" id="IPR006119">
    <property type="entry name" value="Resolv_N"/>
</dbReference>
<dbReference type="CDD" id="cd00338">
    <property type="entry name" value="Ser_Recombinase"/>
    <property type="match status" value="1"/>
</dbReference>
<dbReference type="Gene3D" id="3.90.1750.20">
    <property type="entry name" value="Putative Large Serine Recombinase, Chain B, Domain 2"/>
    <property type="match status" value="1"/>
</dbReference>
<dbReference type="PROSITE" id="PS51736">
    <property type="entry name" value="RECOMBINASES_3"/>
    <property type="match status" value="1"/>
</dbReference>
<dbReference type="EMBL" id="WHPN01000029">
    <property type="protein sequence ID" value="KAF4410916.1"/>
    <property type="molecule type" value="Genomic_DNA"/>
</dbReference>
<dbReference type="PROSITE" id="PS51737">
    <property type="entry name" value="RECOMBINASE_DNA_BIND"/>
    <property type="match status" value="1"/>
</dbReference>
<dbReference type="InterPro" id="IPR025827">
    <property type="entry name" value="Zn_ribbon_recom_dom"/>
</dbReference>
<dbReference type="SUPFAM" id="SSF53041">
    <property type="entry name" value="Resolvase-like"/>
    <property type="match status" value="1"/>
</dbReference>
<evidence type="ECO:0000256" key="2">
    <source>
        <dbReference type="ARBA" id="ARBA00023172"/>
    </source>
</evidence>
<dbReference type="Pfam" id="PF07508">
    <property type="entry name" value="Recombinase"/>
    <property type="match status" value="1"/>
</dbReference>
<keyword evidence="6" id="KW-1185">Reference proteome</keyword>
<dbReference type="InterPro" id="IPR038109">
    <property type="entry name" value="DNA_bind_recomb_sf"/>
</dbReference>
<dbReference type="PANTHER" id="PTHR30461">
    <property type="entry name" value="DNA-INVERTASE FROM LAMBDOID PROPHAGE"/>
    <property type="match status" value="1"/>
</dbReference>
<dbReference type="InterPro" id="IPR011109">
    <property type="entry name" value="DNA_bind_recombinase_dom"/>
</dbReference>
<comment type="caution">
    <text evidence="5">The sequence shown here is derived from an EMBL/GenBank/DDBJ whole genome shotgun (WGS) entry which is preliminary data.</text>
</comment>
<dbReference type="InterPro" id="IPR036162">
    <property type="entry name" value="Resolvase-like_N_sf"/>
</dbReference>
<protein>
    <submittedName>
        <fullName evidence="5">Recombinase family protein</fullName>
    </submittedName>
</protein>
<dbReference type="Proteomes" id="UP000621266">
    <property type="component" value="Unassembled WGS sequence"/>
</dbReference>
<evidence type="ECO:0000259" key="4">
    <source>
        <dbReference type="PROSITE" id="PS51737"/>
    </source>
</evidence>
<dbReference type="Pfam" id="PF13408">
    <property type="entry name" value="Zn_ribbon_recom"/>
    <property type="match status" value="1"/>
</dbReference>
<evidence type="ECO:0000313" key="6">
    <source>
        <dbReference type="Proteomes" id="UP000621266"/>
    </source>
</evidence>
<keyword evidence="2" id="KW-0233">DNA recombination</keyword>
<evidence type="ECO:0000256" key="1">
    <source>
        <dbReference type="ARBA" id="ARBA00023125"/>
    </source>
</evidence>
<gene>
    <name evidence="5" type="ORF">GCU69_01465</name>
</gene>